<evidence type="ECO:0000256" key="14">
    <source>
        <dbReference type="ARBA" id="ARBA00049494"/>
    </source>
</evidence>
<dbReference type="OrthoDB" id="9803667at2"/>
<evidence type="ECO:0000256" key="7">
    <source>
        <dbReference type="ARBA" id="ARBA00022695"/>
    </source>
</evidence>
<comment type="catalytic activity">
    <reaction evidence="13 15">
        <text>riboflavin + ATP = FMN + ADP + H(+)</text>
        <dbReference type="Rhea" id="RHEA:14357"/>
        <dbReference type="ChEBI" id="CHEBI:15378"/>
        <dbReference type="ChEBI" id="CHEBI:30616"/>
        <dbReference type="ChEBI" id="CHEBI:57986"/>
        <dbReference type="ChEBI" id="CHEBI:58210"/>
        <dbReference type="ChEBI" id="CHEBI:456216"/>
        <dbReference type="EC" id="2.7.1.26"/>
    </reaction>
</comment>
<dbReference type="GO" id="GO:0008531">
    <property type="term" value="F:riboflavin kinase activity"/>
    <property type="evidence" value="ECO:0007669"/>
    <property type="project" value="UniProtKB-UniRule"/>
</dbReference>
<gene>
    <name evidence="17" type="ORF">BSR29_03545</name>
</gene>
<dbReference type="GO" id="GO:0009231">
    <property type="term" value="P:riboflavin biosynthetic process"/>
    <property type="evidence" value="ECO:0007669"/>
    <property type="project" value="InterPro"/>
</dbReference>
<keyword evidence="8 15" id="KW-0547">Nucleotide-binding</keyword>
<dbReference type="InterPro" id="IPR023468">
    <property type="entry name" value="Riboflavin_kinase"/>
</dbReference>
<keyword evidence="4 15" id="KW-0285">Flavoprotein</keyword>
<keyword evidence="12" id="KW-0511">Multifunctional enzyme</keyword>
<dbReference type="UniPathway" id="UPA00277">
    <property type="reaction ID" value="UER00407"/>
</dbReference>
<proteinExistence type="inferred from homology"/>
<dbReference type="RefSeq" id="WP_073708915.1">
    <property type="nucleotide sequence ID" value="NZ_MQSU01000002.1"/>
</dbReference>
<feature type="domain" description="Riboflavin kinase" evidence="16">
    <location>
        <begin position="183"/>
        <end position="314"/>
    </location>
</feature>
<dbReference type="EC" id="2.7.1.26" evidence="15"/>
<dbReference type="EMBL" id="MQSV01000002">
    <property type="protein sequence ID" value="OKL49176.1"/>
    <property type="molecule type" value="Genomic_DNA"/>
</dbReference>
<comment type="pathway">
    <text evidence="2 15">Cofactor biosynthesis; FAD biosynthesis; FAD from FMN: step 1/1.</text>
</comment>
<dbReference type="InterPro" id="IPR015864">
    <property type="entry name" value="FAD_synthase"/>
</dbReference>
<name>A0A1Q5PNP8_9ACTO</name>
<keyword evidence="18" id="KW-1185">Reference proteome</keyword>
<evidence type="ECO:0000256" key="10">
    <source>
        <dbReference type="ARBA" id="ARBA00022827"/>
    </source>
</evidence>
<comment type="pathway">
    <text evidence="3 15">Cofactor biosynthesis; FMN biosynthesis; FMN from riboflavin (ATP route): step 1/1.</text>
</comment>
<dbReference type="InterPro" id="IPR023465">
    <property type="entry name" value="Riboflavin_kinase_dom_sf"/>
</dbReference>
<dbReference type="UniPathway" id="UPA00276">
    <property type="reaction ID" value="UER00406"/>
</dbReference>
<comment type="caution">
    <text evidence="17">The sequence shown here is derived from an EMBL/GenBank/DDBJ whole genome shotgun (WGS) entry which is preliminary data.</text>
</comment>
<dbReference type="Proteomes" id="UP000186785">
    <property type="component" value="Unassembled WGS sequence"/>
</dbReference>
<protein>
    <recommendedName>
        <fullName evidence="15">Riboflavin biosynthesis protein</fullName>
    </recommendedName>
    <domain>
        <recommendedName>
            <fullName evidence="15">Riboflavin kinase</fullName>
            <ecNumber evidence="15">2.7.1.26</ecNumber>
        </recommendedName>
        <alternativeName>
            <fullName evidence="15">Flavokinase</fullName>
        </alternativeName>
    </domain>
    <domain>
        <recommendedName>
            <fullName evidence="15">FMN adenylyltransferase</fullName>
            <ecNumber evidence="15">2.7.7.2</ecNumber>
        </recommendedName>
        <alternativeName>
            <fullName evidence="15">FAD pyrophosphorylase</fullName>
        </alternativeName>
        <alternativeName>
            <fullName evidence="15">FAD synthase</fullName>
        </alternativeName>
    </domain>
</protein>
<dbReference type="Pfam" id="PF06574">
    <property type="entry name" value="FAD_syn"/>
    <property type="match status" value="1"/>
</dbReference>
<keyword evidence="11 15" id="KW-0067">ATP-binding</keyword>
<dbReference type="FunFam" id="2.40.30.30:FF:000003">
    <property type="entry name" value="Riboflavin biosynthesis protein"/>
    <property type="match status" value="1"/>
</dbReference>
<keyword evidence="5 15" id="KW-0288">FMN</keyword>
<dbReference type="Gene3D" id="2.40.30.30">
    <property type="entry name" value="Riboflavin kinase-like"/>
    <property type="match status" value="1"/>
</dbReference>
<dbReference type="NCBIfam" id="TIGR00083">
    <property type="entry name" value="ribF"/>
    <property type="match status" value="1"/>
</dbReference>
<dbReference type="EC" id="2.7.7.2" evidence="15"/>
<keyword evidence="9 15" id="KW-0418">Kinase</keyword>
<evidence type="ECO:0000256" key="9">
    <source>
        <dbReference type="ARBA" id="ARBA00022777"/>
    </source>
</evidence>
<evidence type="ECO:0000313" key="17">
    <source>
        <dbReference type="EMBL" id="OKL49176.1"/>
    </source>
</evidence>
<comment type="similarity">
    <text evidence="15">Belongs to the ribF family.</text>
</comment>
<dbReference type="NCBIfam" id="NF004160">
    <property type="entry name" value="PRK05627.1-3"/>
    <property type="match status" value="1"/>
</dbReference>
<dbReference type="SUPFAM" id="SSF52374">
    <property type="entry name" value="Nucleotidylyl transferase"/>
    <property type="match status" value="1"/>
</dbReference>
<comment type="function">
    <text evidence="1">Catalyzes the phosphorylation of riboflavin to FMN followed by the adenylation of FMN to FAD.</text>
</comment>
<dbReference type="GO" id="GO:0006747">
    <property type="term" value="P:FAD biosynthetic process"/>
    <property type="evidence" value="ECO:0007669"/>
    <property type="project" value="UniProtKB-UniRule"/>
</dbReference>
<keyword evidence="7 15" id="KW-0548">Nucleotidyltransferase</keyword>
<evidence type="ECO:0000256" key="6">
    <source>
        <dbReference type="ARBA" id="ARBA00022679"/>
    </source>
</evidence>
<evidence type="ECO:0000256" key="3">
    <source>
        <dbReference type="ARBA" id="ARBA00005201"/>
    </source>
</evidence>
<dbReference type="PIRSF" id="PIRSF004491">
    <property type="entry name" value="FAD_Synth"/>
    <property type="match status" value="1"/>
</dbReference>
<dbReference type="SMART" id="SM00904">
    <property type="entry name" value="Flavokinase"/>
    <property type="match status" value="1"/>
</dbReference>
<dbReference type="STRING" id="1921764.BSR28_03120"/>
<dbReference type="Gene3D" id="3.40.50.620">
    <property type="entry name" value="HUPs"/>
    <property type="match status" value="1"/>
</dbReference>
<dbReference type="AlphaFoldDB" id="A0A1Q5PNP8"/>
<dbReference type="InterPro" id="IPR015865">
    <property type="entry name" value="Riboflavin_kinase_bac/euk"/>
</dbReference>
<evidence type="ECO:0000256" key="12">
    <source>
        <dbReference type="ARBA" id="ARBA00023268"/>
    </source>
</evidence>
<reference evidence="17 18" key="1">
    <citation type="submission" date="2016-11" db="EMBL/GenBank/DDBJ databases">
        <title>Actinomyces gypaetusis sp. nov. isolated from the vulture Gypaetus barbatus in Qinghai Tibet Plateau China.</title>
        <authorList>
            <person name="Meng X."/>
        </authorList>
    </citation>
    <scope>NUCLEOTIDE SEQUENCE [LARGE SCALE GENOMIC DNA]</scope>
    <source>
        <strain evidence="17 18">VUL4_2</strain>
    </source>
</reference>
<dbReference type="GO" id="GO:0005524">
    <property type="term" value="F:ATP binding"/>
    <property type="evidence" value="ECO:0007669"/>
    <property type="project" value="UniProtKB-UniRule"/>
</dbReference>
<dbReference type="PANTHER" id="PTHR22749">
    <property type="entry name" value="RIBOFLAVIN KINASE/FMN ADENYLYLTRANSFERASE"/>
    <property type="match status" value="1"/>
</dbReference>
<evidence type="ECO:0000256" key="11">
    <source>
        <dbReference type="ARBA" id="ARBA00022840"/>
    </source>
</evidence>
<dbReference type="PANTHER" id="PTHR22749:SF6">
    <property type="entry name" value="RIBOFLAVIN KINASE"/>
    <property type="match status" value="1"/>
</dbReference>
<keyword evidence="6 15" id="KW-0808">Transferase</keyword>
<evidence type="ECO:0000259" key="16">
    <source>
        <dbReference type="SMART" id="SM00904"/>
    </source>
</evidence>
<dbReference type="SUPFAM" id="SSF82114">
    <property type="entry name" value="Riboflavin kinase-like"/>
    <property type="match status" value="1"/>
</dbReference>
<evidence type="ECO:0000256" key="13">
    <source>
        <dbReference type="ARBA" id="ARBA00047880"/>
    </source>
</evidence>
<dbReference type="InterPro" id="IPR002606">
    <property type="entry name" value="Riboflavin_kinase_bac"/>
</dbReference>
<evidence type="ECO:0000256" key="5">
    <source>
        <dbReference type="ARBA" id="ARBA00022643"/>
    </source>
</evidence>
<evidence type="ECO:0000313" key="18">
    <source>
        <dbReference type="Proteomes" id="UP000186785"/>
    </source>
</evidence>
<dbReference type="InterPro" id="IPR014729">
    <property type="entry name" value="Rossmann-like_a/b/a_fold"/>
</dbReference>
<evidence type="ECO:0000256" key="15">
    <source>
        <dbReference type="PIRNR" id="PIRNR004491"/>
    </source>
</evidence>
<evidence type="ECO:0000256" key="4">
    <source>
        <dbReference type="ARBA" id="ARBA00022630"/>
    </source>
</evidence>
<dbReference type="Pfam" id="PF01687">
    <property type="entry name" value="Flavokinase"/>
    <property type="match status" value="1"/>
</dbReference>
<organism evidence="17 18">
    <name type="scientific">Boudabousia liubingyangii</name>
    <dbReference type="NCBI Taxonomy" id="1921764"/>
    <lineage>
        <taxon>Bacteria</taxon>
        <taxon>Bacillati</taxon>
        <taxon>Actinomycetota</taxon>
        <taxon>Actinomycetes</taxon>
        <taxon>Actinomycetales</taxon>
        <taxon>Actinomycetaceae</taxon>
        <taxon>Boudabousia</taxon>
    </lineage>
</organism>
<dbReference type="FunFam" id="3.40.50.620:FF:000021">
    <property type="entry name" value="Riboflavin biosynthesis protein"/>
    <property type="match status" value="1"/>
</dbReference>
<sequence>MEIVRQRKELPAGLKSVATIGIFDGLHRGHRELISELIRVAKAENVPAWVITFDPHPAHLHAPEKNLRLITSLTDRLSGMEALGVDGVLVEPYNWDLAGMTAEEFVKDYFVEGLGVKAVVVGQDVRFGVNNSGNLETLKELGERYGFAVQVLEEQCSKAGRRYSSTWVRDALAEGNVEQVAHVLGSYHRVRGQVVHGHKRGRALGFPTANLDAEMVGEVPGDGVYAGWLERRVPGSNAVERLAAAISVGTNPHFEGQKRTVEAHVLGRADLNLYGSEVAVDFVKKLRPMLVFNSLDELLAQMDEDLRQAAQILSVPVAGRVDPAAVTA</sequence>
<dbReference type="GO" id="GO:0003919">
    <property type="term" value="F:FMN adenylyltransferase activity"/>
    <property type="evidence" value="ECO:0007669"/>
    <property type="project" value="UniProtKB-UniRule"/>
</dbReference>
<comment type="catalytic activity">
    <reaction evidence="14 15">
        <text>FMN + ATP + H(+) = FAD + diphosphate</text>
        <dbReference type="Rhea" id="RHEA:17237"/>
        <dbReference type="ChEBI" id="CHEBI:15378"/>
        <dbReference type="ChEBI" id="CHEBI:30616"/>
        <dbReference type="ChEBI" id="CHEBI:33019"/>
        <dbReference type="ChEBI" id="CHEBI:57692"/>
        <dbReference type="ChEBI" id="CHEBI:58210"/>
        <dbReference type="EC" id="2.7.7.2"/>
    </reaction>
</comment>
<evidence type="ECO:0000256" key="8">
    <source>
        <dbReference type="ARBA" id="ARBA00022741"/>
    </source>
</evidence>
<dbReference type="CDD" id="cd02064">
    <property type="entry name" value="FAD_synthetase_N"/>
    <property type="match status" value="1"/>
</dbReference>
<dbReference type="GO" id="GO:0009398">
    <property type="term" value="P:FMN biosynthetic process"/>
    <property type="evidence" value="ECO:0007669"/>
    <property type="project" value="UniProtKB-UniRule"/>
</dbReference>
<evidence type="ECO:0000256" key="1">
    <source>
        <dbReference type="ARBA" id="ARBA00002121"/>
    </source>
</evidence>
<keyword evidence="10 15" id="KW-0274">FAD</keyword>
<accession>A0A1Q5PNP8</accession>
<evidence type="ECO:0000256" key="2">
    <source>
        <dbReference type="ARBA" id="ARBA00004726"/>
    </source>
</evidence>